<reference evidence="1 2" key="1">
    <citation type="submission" date="2021-07" db="EMBL/GenBank/DDBJ databases">
        <title>Whole Genome Sequence of Nocardia Iowensis.</title>
        <authorList>
            <person name="Lamm A."/>
            <person name="Collins-Fairclough A.M."/>
            <person name="Bunk B."/>
            <person name="Sproer C."/>
        </authorList>
    </citation>
    <scope>NUCLEOTIDE SEQUENCE [LARGE SCALE GENOMIC DNA]</scope>
    <source>
        <strain evidence="1 2">NRRL 5646</strain>
    </source>
</reference>
<keyword evidence="2" id="KW-1185">Reference proteome</keyword>
<name>A0ABX8RPJ0_NOCIO</name>
<accession>A0ABX8RPJ0</accession>
<proteinExistence type="predicted"/>
<gene>
    <name evidence="1" type="ORF">KV110_40670</name>
</gene>
<sequence length="275" mass="29951">MDKRTIRILDAAYRPRAKLWDSALGESVVDENALPAADRAYLDSVGIVVNDFVTWDHDEQVGRAAKLDWRQVATAFVAGVGGSARRGLPVLDGYVWCAKLPEHSYRTIPELRACGICGANQSNTVDRTELRLRFWQGQPWSNLIGATINLAEFGTLAPITPTPEDRQVFDAMLDVLSAAPVEVSPSGAVVLLGQAKVIPKSNAGLRYRILEGLADVGVLPQPAVGLRTDLWVDVQEHSRAWATLGRSHRSDVPMPLAAWNGAHGVDRQRAAELFG</sequence>
<organism evidence="1 2">
    <name type="scientific">Nocardia iowensis</name>
    <dbReference type="NCBI Taxonomy" id="204891"/>
    <lineage>
        <taxon>Bacteria</taxon>
        <taxon>Bacillati</taxon>
        <taxon>Actinomycetota</taxon>
        <taxon>Actinomycetes</taxon>
        <taxon>Mycobacteriales</taxon>
        <taxon>Nocardiaceae</taxon>
        <taxon>Nocardia</taxon>
    </lineage>
</organism>
<protein>
    <submittedName>
        <fullName evidence="1">Uncharacterized protein</fullName>
    </submittedName>
</protein>
<dbReference type="Proteomes" id="UP000694257">
    <property type="component" value="Chromosome"/>
</dbReference>
<dbReference type="RefSeq" id="WP_218472396.1">
    <property type="nucleotide sequence ID" value="NZ_BAABJN010000014.1"/>
</dbReference>
<evidence type="ECO:0000313" key="1">
    <source>
        <dbReference type="EMBL" id="QXN91544.1"/>
    </source>
</evidence>
<dbReference type="EMBL" id="CP078145">
    <property type="protein sequence ID" value="QXN91544.1"/>
    <property type="molecule type" value="Genomic_DNA"/>
</dbReference>
<evidence type="ECO:0000313" key="2">
    <source>
        <dbReference type="Proteomes" id="UP000694257"/>
    </source>
</evidence>